<protein>
    <recommendedName>
        <fullName evidence="2">Rhodanese domain-containing protein</fullName>
    </recommendedName>
</protein>
<dbReference type="STRING" id="3088.A0A383VBV2"/>
<keyword evidence="4" id="KW-1185">Reference proteome</keyword>
<organism evidence="3 4">
    <name type="scientific">Tetradesmus obliquus</name>
    <name type="common">Green alga</name>
    <name type="synonym">Acutodesmus obliquus</name>
    <dbReference type="NCBI Taxonomy" id="3088"/>
    <lineage>
        <taxon>Eukaryota</taxon>
        <taxon>Viridiplantae</taxon>
        <taxon>Chlorophyta</taxon>
        <taxon>core chlorophytes</taxon>
        <taxon>Chlorophyceae</taxon>
        <taxon>CS clade</taxon>
        <taxon>Sphaeropleales</taxon>
        <taxon>Scenedesmaceae</taxon>
        <taxon>Tetradesmus</taxon>
    </lineage>
</organism>
<dbReference type="PANTHER" id="PTHR34209:SF1">
    <property type="entry name" value="CALCIUM SENSING RECEPTOR, CHLOROPLASTIC"/>
    <property type="match status" value="1"/>
</dbReference>
<evidence type="ECO:0000259" key="2">
    <source>
        <dbReference type="PROSITE" id="PS50206"/>
    </source>
</evidence>
<dbReference type="InterPro" id="IPR036873">
    <property type="entry name" value="Rhodanese-like_dom_sf"/>
</dbReference>
<dbReference type="PANTHER" id="PTHR34209">
    <property type="entry name" value="RHODANESE/CELL CYCLE CONTROL PHOSPHATASE SUPERFAMILY PROTEIN"/>
    <property type="match status" value="1"/>
</dbReference>
<proteinExistence type="predicted"/>
<dbReference type="AlphaFoldDB" id="A0A383VBV2"/>
<dbReference type="EMBL" id="FNXT01000178">
    <property type="protein sequence ID" value="SZX61826.1"/>
    <property type="molecule type" value="Genomic_DNA"/>
</dbReference>
<name>A0A383VBV2_TETOB</name>
<dbReference type="Proteomes" id="UP000256970">
    <property type="component" value="Unassembled WGS sequence"/>
</dbReference>
<dbReference type="GO" id="GO:0090333">
    <property type="term" value="P:regulation of stomatal closure"/>
    <property type="evidence" value="ECO:0007669"/>
    <property type="project" value="InterPro"/>
</dbReference>
<accession>A0A383VBV2</accession>
<dbReference type="InterPro" id="IPR044690">
    <property type="entry name" value="CAS_plant"/>
</dbReference>
<dbReference type="SUPFAM" id="SSF52821">
    <property type="entry name" value="Rhodanese/Cell cycle control phosphatase"/>
    <property type="match status" value="1"/>
</dbReference>
<dbReference type="GO" id="GO:0009704">
    <property type="term" value="P:de-etiolation"/>
    <property type="evidence" value="ECO:0007669"/>
    <property type="project" value="InterPro"/>
</dbReference>
<sequence>MALLSQTRMGRVSGTRASRTTCVRVQAVQERKAGSAGRALLSGLAGSALLAQPALAQESDAVDSAVANLTEAVKAAGQGVKAAIDLVGAGVKIAQEGYEVAAPVIKQGVDVAAPFVSEAVKVTTETAAPLLSRATPVVKDSLQSAINSVGVDVDSISRTTNVVTKTATEGATAAQPFISKALTFLTTTEPVLLAEYGLGAVALYYLAPYLVGGLFGSLRGFAGEVTAAQALDLVGSDGSAVLIDIRTEREKEAAGLADVPGGAKGKLLEVEYAFTEDKKLRGQLRDANAIEAQITALQIASLKKIGRGSKIVLLDRYGSASKAVAKELARRGFGRVFVVAGGFGRVFVVAGGFDGRGGWVQSKLLVKPTASMFSGVSSSPLPASLARTLSTRTESTRGRRALPAPSK</sequence>
<feature type="domain" description="Rhodanese" evidence="2">
    <location>
        <begin position="236"/>
        <end position="348"/>
    </location>
</feature>
<evidence type="ECO:0000313" key="4">
    <source>
        <dbReference type="Proteomes" id="UP000256970"/>
    </source>
</evidence>
<feature type="region of interest" description="Disordered" evidence="1">
    <location>
        <begin position="386"/>
        <end position="407"/>
    </location>
</feature>
<dbReference type="GO" id="GO:0071277">
    <property type="term" value="P:cellular response to calcium ion"/>
    <property type="evidence" value="ECO:0007669"/>
    <property type="project" value="InterPro"/>
</dbReference>
<evidence type="ECO:0000256" key="1">
    <source>
        <dbReference type="SAM" id="MobiDB-lite"/>
    </source>
</evidence>
<dbReference type="PROSITE" id="PS50206">
    <property type="entry name" value="RHODANESE_3"/>
    <property type="match status" value="1"/>
</dbReference>
<reference evidence="3 4" key="1">
    <citation type="submission" date="2016-10" db="EMBL/GenBank/DDBJ databases">
        <authorList>
            <person name="Cai Z."/>
        </authorList>
    </citation>
    <scope>NUCLEOTIDE SEQUENCE [LARGE SCALE GENOMIC DNA]</scope>
</reference>
<gene>
    <name evidence="3" type="ORF">BQ4739_LOCUS2382</name>
</gene>
<evidence type="ECO:0000313" key="3">
    <source>
        <dbReference type="EMBL" id="SZX61826.1"/>
    </source>
</evidence>
<dbReference type="Gene3D" id="3.40.250.10">
    <property type="entry name" value="Rhodanese-like domain"/>
    <property type="match status" value="1"/>
</dbReference>
<dbReference type="InterPro" id="IPR001763">
    <property type="entry name" value="Rhodanese-like_dom"/>
</dbReference>